<evidence type="ECO:0000313" key="4">
    <source>
        <dbReference type="Proteomes" id="UP000034024"/>
    </source>
</evidence>
<protein>
    <submittedName>
        <fullName evidence="3">Uncharacterized protein</fullName>
    </submittedName>
</protein>
<dbReference type="KEGG" id="dch:SY84_06490"/>
<evidence type="ECO:0000256" key="1">
    <source>
        <dbReference type="SAM" id="MobiDB-lite"/>
    </source>
</evidence>
<keyword evidence="4" id="KW-1185">Reference proteome</keyword>
<name>A0A0F7JQJ8_9DEIO</name>
<keyword evidence="2" id="KW-0812">Transmembrane</keyword>
<keyword evidence="2" id="KW-1133">Transmembrane helix</keyword>
<feature type="compositionally biased region" description="Basic residues" evidence="1">
    <location>
        <begin position="1"/>
        <end position="17"/>
    </location>
</feature>
<dbReference type="EMBL" id="CP011389">
    <property type="protein sequence ID" value="AKH16760.1"/>
    <property type="molecule type" value="Genomic_DNA"/>
</dbReference>
<dbReference type="PATRIC" id="fig|1309411.5.peg.1323"/>
<dbReference type="Proteomes" id="UP000034024">
    <property type="component" value="Chromosome"/>
</dbReference>
<feature type="compositionally biased region" description="Basic and acidic residues" evidence="1">
    <location>
        <begin position="18"/>
        <end position="31"/>
    </location>
</feature>
<reference evidence="3 4" key="1">
    <citation type="submission" date="2015-01" db="EMBL/GenBank/DDBJ databases">
        <title>Deinococcus soli/N5/whole genome sequencing.</title>
        <authorList>
            <person name="Kim M.K."/>
            <person name="Srinivasan S."/>
            <person name="Lee J.-J."/>
        </authorList>
    </citation>
    <scope>NUCLEOTIDE SEQUENCE [LARGE SCALE GENOMIC DNA]</scope>
    <source>
        <strain evidence="3 4">N5</strain>
    </source>
</reference>
<feature type="transmembrane region" description="Helical" evidence="2">
    <location>
        <begin position="35"/>
        <end position="57"/>
    </location>
</feature>
<evidence type="ECO:0000256" key="2">
    <source>
        <dbReference type="SAM" id="Phobius"/>
    </source>
</evidence>
<dbReference type="AlphaFoldDB" id="A0A0F7JQJ8"/>
<sequence>MDRPDRGRHHAGHHRQTRREGRAGRRADPRGPLRAILSGVGVLYLIVTLACAALLLLFLLRPGAARPMVVWGLSALLPLLAAMVVALNHR</sequence>
<evidence type="ECO:0000313" key="3">
    <source>
        <dbReference type="EMBL" id="AKH16760.1"/>
    </source>
</evidence>
<proteinExistence type="predicted"/>
<organism evidence="3 4">
    <name type="scientific">Deinococcus soli</name>
    <name type="common">ex Cha et al. 2016</name>
    <dbReference type="NCBI Taxonomy" id="1309411"/>
    <lineage>
        <taxon>Bacteria</taxon>
        <taxon>Thermotogati</taxon>
        <taxon>Deinococcota</taxon>
        <taxon>Deinococci</taxon>
        <taxon>Deinococcales</taxon>
        <taxon>Deinococcaceae</taxon>
        <taxon>Deinococcus</taxon>
    </lineage>
</organism>
<keyword evidence="2" id="KW-0472">Membrane</keyword>
<feature type="region of interest" description="Disordered" evidence="1">
    <location>
        <begin position="1"/>
        <end position="32"/>
    </location>
</feature>
<gene>
    <name evidence="3" type="ORF">SY84_06490</name>
</gene>
<feature type="transmembrane region" description="Helical" evidence="2">
    <location>
        <begin position="69"/>
        <end position="87"/>
    </location>
</feature>
<accession>A0A0F7JQJ8</accession>